<dbReference type="Proteomes" id="UP001596410">
    <property type="component" value="Unassembled WGS sequence"/>
</dbReference>
<keyword evidence="1" id="KW-0966">Cell projection</keyword>
<sequence>MAELANCPKCNALFMRGPATVCKDCVKREEEEFQTVYAFVRQRQNRTATVEDIVRGTGVEEHKIREFVRSKRLHPAQFPSLSYGCEKCGADIREGRLCSNCTEEIQNGIQQQDQLNDIQERNKKKDLGNATYYSMKRDKR</sequence>
<keyword evidence="1" id="KW-0969">Cilium</keyword>
<comment type="caution">
    <text evidence="1">The sequence shown here is derived from an EMBL/GenBank/DDBJ whole genome shotgun (WGS) entry which is preliminary data.</text>
</comment>
<evidence type="ECO:0000313" key="2">
    <source>
        <dbReference type="Proteomes" id="UP001596410"/>
    </source>
</evidence>
<proteinExistence type="predicted"/>
<dbReference type="EMBL" id="JBHSZV010000027">
    <property type="protein sequence ID" value="MFC7062465.1"/>
    <property type="molecule type" value="Genomic_DNA"/>
</dbReference>
<organism evidence="1 2">
    <name type="scientific">Halobacillus seohaensis</name>
    <dbReference type="NCBI Taxonomy" id="447421"/>
    <lineage>
        <taxon>Bacteria</taxon>
        <taxon>Bacillati</taxon>
        <taxon>Bacillota</taxon>
        <taxon>Bacilli</taxon>
        <taxon>Bacillales</taxon>
        <taxon>Bacillaceae</taxon>
        <taxon>Halobacillus</taxon>
    </lineage>
</organism>
<reference evidence="2" key="1">
    <citation type="journal article" date="2019" name="Int. J. Syst. Evol. Microbiol.">
        <title>The Global Catalogue of Microorganisms (GCM) 10K type strain sequencing project: providing services to taxonomists for standard genome sequencing and annotation.</title>
        <authorList>
            <consortium name="The Broad Institute Genomics Platform"/>
            <consortium name="The Broad Institute Genome Sequencing Center for Infectious Disease"/>
            <person name="Wu L."/>
            <person name="Ma J."/>
        </authorList>
    </citation>
    <scope>NUCLEOTIDE SEQUENCE [LARGE SCALE GENOMIC DNA]</scope>
    <source>
        <strain evidence="2">CGMCC 4.1621</strain>
    </source>
</reference>
<keyword evidence="1" id="KW-0282">Flagellum</keyword>
<dbReference type="NCBIfam" id="TIGR03826">
    <property type="entry name" value="YvyF"/>
    <property type="match status" value="1"/>
</dbReference>
<keyword evidence="2" id="KW-1185">Reference proteome</keyword>
<evidence type="ECO:0000313" key="1">
    <source>
        <dbReference type="EMBL" id="MFC7062465.1"/>
    </source>
</evidence>
<name>A0ABW2ENP0_9BACI</name>
<protein>
    <submittedName>
        <fullName evidence="1">TIGR03826 family flagellar region protein</fullName>
    </submittedName>
</protein>
<dbReference type="InterPro" id="IPR022258">
    <property type="entry name" value="Flagellar_operon_YvyF"/>
</dbReference>
<accession>A0ABW2ENP0</accession>
<gene>
    <name evidence="1" type="ORF">ACFQIC_11415</name>
</gene>
<dbReference type="RefSeq" id="WP_204709441.1">
    <property type="nucleotide sequence ID" value="NZ_JBHSZV010000027.1"/>
</dbReference>